<dbReference type="InterPro" id="IPR002490">
    <property type="entry name" value="V-ATPase_116kDa_su"/>
</dbReference>
<sequence length="515" mass="59326">MGSLFRSEEMQLSQVFLHTDIAYMCISELGELGLVQFRDTAAGTSAFQRKFVNEVRRCDEMERKLRFLEKEIVKDNFPILDTGENPEAPAPREIIDLEGIFEKLENELREVNASAEELTKAHIKLCEVKQILRKTQSFFEEVNYSDGRILSSLAGVIDRDRLPAFERMLWRACRGNVFLKQAEIDEPLEDPTTGAKVHKAVFLVFFQGDQLRTRVKRICEGKLRFLGLHFFLFADRRNMAIDVMQKIEDLETVLSQTRQHRQRILEAAAKNLRVWFIKVRKIKAIYHTLNLFNLDVTTKCMVGECWCAVNDVDKIHLALRRGMERSNSTLQPILNGLTTRESPPTYHRTNKFTAAFQNIIDAYGVARYREVNPAIFPIALIFLLSQAQKSTNEVWSTFFSGRYIILLMGIFSIYTGLIYNDVFSRSLNIFGSSWYPAFDNETLSTSESVQLDPRTVNRTTDRMYAGYPYPFGLDPVWQMATNKIMLTNSIKMKMSIVLGVLHMLMGVILGAFNHR</sequence>
<dbReference type="GO" id="GO:0007035">
    <property type="term" value="P:vacuolar acidification"/>
    <property type="evidence" value="ECO:0007669"/>
    <property type="project" value="TreeGrafter"/>
</dbReference>
<evidence type="ECO:0000256" key="8">
    <source>
        <dbReference type="RuleBase" id="RU361189"/>
    </source>
</evidence>
<evidence type="ECO:0000256" key="2">
    <source>
        <dbReference type="ARBA" id="ARBA00009904"/>
    </source>
</evidence>
<evidence type="ECO:0000256" key="4">
    <source>
        <dbReference type="ARBA" id="ARBA00022692"/>
    </source>
</evidence>
<dbReference type="PANTHER" id="PTHR11629">
    <property type="entry name" value="VACUOLAR PROTON ATPASES"/>
    <property type="match status" value="1"/>
</dbReference>
<evidence type="ECO:0000256" key="7">
    <source>
        <dbReference type="ARBA" id="ARBA00023136"/>
    </source>
</evidence>
<evidence type="ECO:0000256" key="5">
    <source>
        <dbReference type="ARBA" id="ARBA00022989"/>
    </source>
</evidence>
<feature type="transmembrane region" description="Helical" evidence="8">
    <location>
        <begin position="494"/>
        <end position="512"/>
    </location>
</feature>
<keyword evidence="6 8" id="KW-0406">Ion transport</keyword>
<evidence type="ECO:0000256" key="6">
    <source>
        <dbReference type="ARBA" id="ARBA00023065"/>
    </source>
</evidence>
<comment type="function">
    <text evidence="8">Essential component of the vacuolar proton pump (V-ATPase), a multimeric enzyme that catalyzes the translocation of protons across the membranes. Required for assembly and activity of the V-ATPase.</text>
</comment>
<dbReference type="GO" id="GO:0046961">
    <property type="term" value="F:proton-transporting ATPase activity, rotational mechanism"/>
    <property type="evidence" value="ECO:0007669"/>
    <property type="project" value="InterPro"/>
</dbReference>
<comment type="subcellular location">
    <subcellularLocation>
        <location evidence="1">Membrane</location>
        <topology evidence="1">Multi-pass membrane protein</topology>
    </subcellularLocation>
</comment>
<dbReference type="OrthoDB" id="10264220at2759"/>
<proteinExistence type="inferred from homology"/>
<dbReference type="WBParaSite" id="ECPE_0001726001-mRNA-1">
    <property type="protein sequence ID" value="ECPE_0001726001-mRNA-1"/>
    <property type="gene ID" value="ECPE_0001726001"/>
</dbReference>
<evidence type="ECO:0000256" key="9">
    <source>
        <dbReference type="SAM" id="Coils"/>
    </source>
</evidence>
<organism evidence="12">
    <name type="scientific">Echinostoma caproni</name>
    <dbReference type="NCBI Taxonomy" id="27848"/>
    <lineage>
        <taxon>Eukaryota</taxon>
        <taxon>Metazoa</taxon>
        <taxon>Spiralia</taxon>
        <taxon>Lophotrochozoa</taxon>
        <taxon>Platyhelminthes</taxon>
        <taxon>Trematoda</taxon>
        <taxon>Digenea</taxon>
        <taxon>Plagiorchiida</taxon>
        <taxon>Echinostomata</taxon>
        <taxon>Echinostomatoidea</taxon>
        <taxon>Echinostomatidae</taxon>
        <taxon>Echinostoma</taxon>
    </lineage>
</organism>
<dbReference type="Pfam" id="PF01496">
    <property type="entry name" value="V_ATPase_I"/>
    <property type="match status" value="2"/>
</dbReference>
<evidence type="ECO:0000313" key="12">
    <source>
        <dbReference type="WBParaSite" id="ECPE_0001726001-mRNA-1"/>
    </source>
</evidence>
<feature type="transmembrane region" description="Helical" evidence="8">
    <location>
        <begin position="400"/>
        <end position="419"/>
    </location>
</feature>
<keyword evidence="9" id="KW-0175">Coiled coil</keyword>
<keyword evidence="11" id="KW-1185">Reference proteome</keyword>
<keyword evidence="4 8" id="KW-0812">Transmembrane</keyword>
<dbReference type="GO" id="GO:0016471">
    <property type="term" value="C:vacuolar proton-transporting V-type ATPase complex"/>
    <property type="evidence" value="ECO:0007669"/>
    <property type="project" value="TreeGrafter"/>
</dbReference>
<reference evidence="10 11" key="2">
    <citation type="submission" date="2018-11" db="EMBL/GenBank/DDBJ databases">
        <authorList>
            <consortium name="Pathogen Informatics"/>
        </authorList>
    </citation>
    <scope>NUCLEOTIDE SEQUENCE [LARGE SCALE GENOMIC DNA]</scope>
    <source>
        <strain evidence="10 11">Egypt</strain>
    </source>
</reference>
<feature type="coiled-coil region" evidence="9">
    <location>
        <begin position="51"/>
        <end position="121"/>
    </location>
</feature>
<keyword evidence="7 8" id="KW-0472">Membrane</keyword>
<keyword evidence="3 8" id="KW-0813">Transport</keyword>
<dbReference type="GO" id="GO:0051117">
    <property type="term" value="F:ATPase binding"/>
    <property type="evidence" value="ECO:0007669"/>
    <property type="project" value="TreeGrafter"/>
</dbReference>
<protein>
    <recommendedName>
        <fullName evidence="8">V-type proton ATPase subunit a</fullName>
    </recommendedName>
</protein>
<keyword evidence="5 8" id="KW-1133">Transmembrane helix</keyword>
<gene>
    <name evidence="10" type="ORF">ECPE_LOCUS17215</name>
</gene>
<comment type="caution">
    <text evidence="8">Lacks conserved residue(s) required for the propagation of feature annotation.</text>
</comment>
<comment type="similarity">
    <text evidence="2 8">Belongs to the V-ATPase 116 kDa subunit family.</text>
</comment>
<dbReference type="PANTHER" id="PTHR11629:SF63">
    <property type="entry name" value="V-TYPE PROTON ATPASE SUBUNIT A"/>
    <property type="match status" value="1"/>
</dbReference>
<dbReference type="AlphaFoldDB" id="A0A183BDD1"/>
<keyword evidence="8" id="KW-0375">Hydrogen ion transport</keyword>
<dbReference type="EMBL" id="UZAN01068063">
    <property type="protein sequence ID" value="VDP94504.1"/>
    <property type="molecule type" value="Genomic_DNA"/>
</dbReference>
<accession>A0A183BDD1</accession>
<evidence type="ECO:0000256" key="3">
    <source>
        <dbReference type="ARBA" id="ARBA00022448"/>
    </source>
</evidence>
<evidence type="ECO:0000313" key="10">
    <source>
        <dbReference type="EMBL" id="VDP94504.1"/>
    </source>
</evidence>
<dbReference type="GO" id="GO:0033179">
    <property type="term" value="C:proton-transporting V-type ATPase, V0 domain"/>
    <property type="evidence" value="ECO:0007669"/>
    <property type="project" value="InterPro"/>
</dbReference>
<evidence type="ECO:0000256" key="1">
    <source>
        <dbReference type="ARBA" id="ARBA00004141"/>
    </source>
</evidence>
<name>A0A183BDD1_9TREM</name>
<reference evidence="12" key="1">
    <citation type="submission" date="2016-06" db="UniProtKB">
        <authorList>
            <consortium name="WormBaseParasite"/>
        </authorList>
    </citation>
    <scope>IDENTIFICATION</scope>
</reference>
<evidence type="ECO:0000313" key="11">
    <source>
        <dbReference type="Proteomes" id="UP000272942"/>
    </source>
</evidence>
<dbReference type="Proteomes" id="UP000272942">
    <property type="component" value="Unassembled WGS sequence"/>
</dbReference>
<dbReference type="GO" id="GO:0005886">
    <property type="term" value="C:plasma membrane"/>
    <property type="evidence" value="ECO:0007669"/>
    <property type="project" value="TreeGrafter"/>
</dbReference>